<dbReference type="OrthoDB" id="1751340at2759"/>
<feature type="compositionally biased region" description="Basic and acidic residues" evidence="1">
    <location>
        <begin position="188"/>
        <end position="205"/>
    </location>
</feature>
<accession>A0A834X2K4</accession>
<feature type="region of interest" description="Disordered" evidence="1">
    <location>
        <begin position="232"/>
        <end position="258"/>
    </location>
</feature>
<feature type="region of interest" description="Disordered" evidence="1">
    <location>
        <begin position="1"/>
        <end position="20"/>
    </location>
</feature>
<dbReference type="AlphaFoldDB" id="A0A834X2K4"/>
<dbReference type="Proteomes" id="UP000634136">
    <property type="component" value="Unassembled WGS sequence"/>
</dbReference>
<name>A0A834X2K4_9FABA</name>
<proteinExistence type="predicted"/>
<comment type="caution">
    <text evidence="2">The sequence shown here is derived from an EMBL/GenBank/DDBJ whole genome shotgun (WGS) entry which is preliminary data.</text>
</comment>
<reference evidence="2" key="1">
    <citation type="submission" date="2020-09" db="EMBL/GenBank/DDBJ databases">
        <title>Genome-Enabled Discovery of Anthraquinone Biosynthesis in Senna tora.</title>
        <authorList>
            <person name="Kang S.-H."/>
            <person name="Pandey R.P."/>
            <person name="Lee C.-M."/>
            <person name="Sim J.-S."/>
            <person name="Jeong J.-T."/>
            <person name="Choi B.-S."/>
            <person name="Jung M."/>
            <person name="Ginzburg D."/>
            <person name="Zhao K."/>
            <person name="Won S.Y."/>
            <person name="Oh T.-J."/>
            <person name="Yu Y."/>
            <person name="Kim N.-H."/>
            <person name="Lee O.R."/>
            <person name="Lee T.-H."/>
            <person name="Bashyal P."/>
            <person name="Kim T.-S."/>
            <person name="Lee W.-H."/>
            <person name="Kawkins C."/>
            <person name="Kim C.-K."/>
            <person name="Kim J.S."/>
            <person name="Ahn B.O."/>
            <person name="Rhee S.Y."/>
            <person name="Sohng J.K."/>
        </authorList>
    </citation>
    <scope>NUCLEOTIDE SEQUENCE</scope>
    <source>
        <tissue evidence="2">Leaf</tissue>
    </source>
</reference>
<dbReference type="EMBL" id="JAAIUW010000004">
    <property type="protein sequence ID" value="KAF7836397.1"/>
    <property type="molecule type" value="Genomic_DNA"/>
</dbReference>
<keyword evidence="3" id="KW-1185">Reference proteome</keyword>
<evidence type="ECO:0000256" key="1">
    <source>
        <dbReference type="SAM" id="MobiDB-lite"/>
    </source>
</evidence>
<feature type="compositionally biased region" description="Low complexity" evidence="1">
    <location>
        <begin position="170"/>
        <end position="180"/>
    </location>
</feature>
<feature type="region of interest" description="Disordered" evidence="1">
    <location>
        <begin position="169"/>
        <end position="213"/>
    </location>
</feature>
<protein>
    <submittedName>
        <fullName evidence="2">Uncharacterized protein</fullName>
    </submittedName>
</protein>
<evidence type="ECO:0000313" key="2">
    <source>
        <dbReference type="EMBL" id="KAF7836397.1"/>
    </source>
</evidence>
<organism evidence="2 3">
    <name type="scientific">Senna tora</name>
    <dbReference type="NCBI Taxonomy" id="362788"/>
    <lineage>
        <taxon>Eukaryota</taxon>
        <taxon>Viridiplantae</taxon>
        <taxon>Streptophyta</taxon>
        <taxon>Embryophyta</taxon>
        <taxon>Tracheophyta</taxon>
        <taxon>Spermatophyta</taxon>
        <taxon>Magnoliopsida</taxon>
        <taxon>eudicotyledons</taxon>
        <taxon>Gunneridae</taxon>
        <taxon>Pentapetalae</taxon>
        <taxon>rosids</taxon>
        <taxon>fabids</taxon>
        <taxon>Fabales</taxon>
        <taxon>Fabaceae</taxon>
        <taxon>Caesalpinioideae</taxon>
        <taxon>Cassia clade</taxon>
        <taxon>Senna</taxon>
    </lineage>
</organism>
<sequence>MPLSFVLSKNPLGSTESKSNSSVVSNVCFEFSSVGGLFTTQRNLCSLLSNASAISFNCDTVNDPRLPKHRYTTLLLGCLSSHNKQLSSSSLLRFWLKLFKSIHKDPVRFRKMRAEIQEIPISRVVPIEQRFHHVCGLEWWITWETNLDFEILEALVLHLFVMDLGEIQESGKNSSSGGEEVVNGDPKGSAEAKCGRAEEINDHSSEIGGLGDLGERGSDVGCIKANEIESHGGDAAREGGIEGDEGETEEGDGGVGLGDAVDVGGDGSSTMEMMWPMPGAGYRTMVSCILVEKKMMKNNVFGVWSCLLHSFCGASVRDD</sequence>
<feature type="compositionally biased region" description="Acidic residues" evidence="1">
    <location>
        <begin position="241"/>
        <end position="252"/>
    </location>
</feature>
<evidence type="ECO:0000313" key="3">
    <source>
        <dbReference type="Proteomes" id="UP000634136"/>
    </source>
</evidence>
<gene>
    <name evidence="2" type="ORF">G2W53_011256</name>
</gene>